<sequence>MTSSSQESDVPQKVTPMISRRTTVKAAAWSVPVIAAAVAAPLAAASASQATIAALVGGGISADGASGTASGQFSTSGIQISNVVGEWSTGALTASYRLTGPWSTGAIVKPDGTAFAQGEVIAYGGAVWTVAFVDVDSSGTWEVRFTSDSVTVKSDTVIAMPPAKYSGTFVQGVPTPRNPIQGTVAVSAANINDNLAVAASASYPA</sequence>
<evidence type="ECO:0000313" key="1">
    <source>
        <dbReference type="EMBL" id="MDQ0644562.1"/>
    </source>
</evidence>
<accession>A0ABU0PC78</accession>
<gene>
    <name evidence="1" type="ORF">QFZ46_002722</name>
</gene>
<proteinExistence type="predicted"/>
<dbReference type="PROSITE" id="PS51318">
    <property type="entry name" value="TAT"/>
    <property type="match status" value="1"/>
</dbReference>
<organism evidence="1 2">
    <name type="scientific">Microbacterium murale</name>
    <dbReference type="NCBI Taxonomy" id="1081040"/>
    <lineage>
        <taxon>Bacteria</taxon>
        <taxon>Bacillati</taxon>
        <taxon>Actinomycetota</taxon>
        <taxon>Actinomycetes</taxon>
        <taxon>Micrococcales</taxon>
        <taxon>Microbacteriaceae</taxon>
        <taxon>Microbacterium</taxon>
    </lineage>
</organism>
<evidence type="ECO:0008006" key="3">
    <source>
        <dbReference type="Google" id="ProtNLM"/>
    </source>
</evidence>
<reference evidence="1 2" key="1">
    <citation type="submission" date="2023-07" db="EMBL/GenBank/DDBJ databases">
        <title>Comparative genomics of wheat-associated soil bacteria to identify genetic determinants of phenazine resistance.</title>
        <authorList>
            <person name="Mouncey N."/>
        </authorList>
    </citation>
    <scope>NUCLEOTIDE SEQUENCE [LARGE SCALE GENOMIC DNA]</scope>
    <source>
        <strain evidence="1 2">W2I7</strain>
    </source>
</reference>
<dbReference type="InterPro" id="IPR006311">
    <property type="entry name" value="TAT_signal"/>
</dbReference>
<keyword evidence="2" id="KW-1185">Reference proteome</keyword>
<comment type="caution">
    <text evidence="1">The sequence shown here is derived from an EMBL/GenBank/DDBJ whole genome shotgun (WGS) entry which is preliminary data.</text>
</comment>
<protein>
    <recommendedName>
        <fullName evidence="3">Htaa domain-containing protein</fullName>
    </recommendedName>
</protein>
<dbReference type="EMBL" id="JAUSXK010000001">
    <property type="protein sequence ID" value="MDQ0644562.1"/>
    <property type="molecule type" value="Genomic_DNA"/>
</dbReference>
<evidence type="ECO:0000313" key="2">
    <source>
        <dbReference type="Proteomes" id="UP001239085"/>
    </source>
</evidence>
<dbReference type="Proteomes" id="UP001239085">
    <property type="component" value="Unassembled WGS sequence"/>
</dbReference>
<name>A0ABU0PC78_9MICO</name>